<organism evidence="2 3">
    <name type="scientific">Mycena rosella</name>
    <name type="common">Pink bonnet</name>
    <name type="synonym">Agaricus rosellus</name>
    <dbReference type="NCBI Taxonomy" id="1033263"/>
    <lineage>
        <taxon>Eukaryota</taxon>
        <taxon>Fungi</taxon>
        <taxon>Dikarya</taxon>
        <taxon>Basidiomycota</taxon>
        <taxon>Agaricomycotina</taxon>
        <taxon>Agaricomycetes</taxon>
        <taxon>Agaricomycetidae</taxon>
        <taxon>Agaricales</taxon>
        <taxon>Marasmiineae</taxon>
        <taxon>Mycenaceae</taxon>
        <taxon>Mycena</taxon>
    </lineage>
</organism>
<proteinExistence type="predicted"/>
<protein>
    <submittedName>
        <fullName evidence="2">Uncharacterized protein</fullName>
    </submittedName>
</protein>
<dbReference type="Proteomes" id="UP001221757">
    <property type="component" value="Unassembled WGS sequence"/>
</dbReference>
<feature type="region of interest" description="Disordered" evidence="1">
    <location>
        <begin position="81"/>
        <end position="108"/>
    </location>
</feature>
<evidence type="ECO:0000313" key="2">
    <source>
        <dbReference type="EMBL" id="KAJ7657151.1"/>
    </source>
</evidence>
<feature type="region of interest" description="Disordered" evidence="1">
    <location>
        <begin position="22"/>
        <end position="63"/>
    </location>
</feature>
<dbReference type="EMBL" id="JARKIE010000291">
    <property type="protein sequence ID" value="KAJ7657151.1"/>
    <property type="molecule type" value="Genomic_DNA"/>
</dbReference>
<evidence type="ECO:0000256" key="1">
    <source>
        <dbReference type="SAM" id="MobiDB-lite"/>
    </source>
</evidence>
<sequence>MSSKRAAATSAKAEAVALIAASEARNSEAADKPPTCKPGHPKKSCWCRRHRRRPKSESEPLSKSMGKLLFCSGFACRARATAQRRSKSKPENRTQNRPRTAFQNGSVKTQAGYHMVLMKIDFENRLRTDPQNRPEPPNCFLL</sequence>
<feature type="compositionally biased region" description="Basic residues" evidence="1">
    <location>
        <begin position="39"/>
        <end position="54"/>
    </location>
</feature>
<feature type="compositionally biased region" description="Polar residues" evidence="1">
    <location>
        <begin position="95"/>
        <end position="108"/>
    </location>
</feature>
<dbReference type="AlphaFoldDB" id="A0AAD7G1A9"/>
<name>A0AAD7G1A9_MYCRO</name>
<gene>
    <name evidence="2" type="ORF">B0H17DRAFT_1145955</name>
</gene>
<evidence type="ECO:0000313" key="3">
    <source>
        <dbReference type="Proteomes" id="UP001221757"/>
    </source>
</evidence>
<comment type="caution">
    <text evidence="2">The sequence shown here is derived from an EMBL/GenBank/DDBJ whole genome shotgun (WGS) entry which is preliminary data.</text>
</comment>
<keyword evidence="3" id="KW-1185">Reference proteome</keyword>
<reference evidence="2" key="1">
    <citation type="submission" date="2023-03" db="EMBL/GenBank/DDBJ databases">
        <title>Massive genome expansion in bonnet fungi (Mycena s.s.) driven by repeated elements and novel gene families across ecological guilds.</title>
        <authorList>
            <consortium name="Lawrence Berkeley National Laboratory"/>
            <person name="Harder C.B."/>
            <person name="Miyauchi S."/>
            <person name="Viragh M."/>
            <person name="Kuo A."/>
            <person name="Thoen E."/>
            <person name="Andreopoulos B."/>
            <person name="Lu D."/>
            <person name="Skrede I."/>
            <person name="Drula E."/>
            <person name="Henrissat B."/>
            <person name="Morin E."/>
            <person name="Kohler A."/>
            <person name="Barry K."/>
            <person name="LaButti K."/>
            <person name="Morin E."/>
            <person name="Salamov A."/>
            <person name="Lipzen A."/>
            <person name="Mereny Z."/>
            <person name="Hegedus B."/>
            <person name="Baldrian P."/>
            <person name="Stursova M."/>
            <person name="Weitz H."/>
            <person name="Taylor A."/>
            <person name="Grigoriev I.V."/>
            <person name="Nagy L.G."/>
            <person name="Martin F."/>
            <person name="Kauserud H."/>
        </authorList>
    </citation>
    <scope>NUCLEOTIDE SEQUENCE</scope>
    <source>
        <strain evidence="2">CBHHK067</strain>
    </source>
</reference>
<accession>A0AAD7G1A9</accession>